<evidence type="ECO:0000313" key="13">
    <source>
        <dbReference type="EMBL" id="DBA14874.1"/>
    </source>
</evidence>
<keyword evidence="8 10" id="KW-0675">Receptor</keyword>
<gene>
    <name evidence="13" type="ORF">GDO54_004151</name>
</gene>
<reference evidence="13" key="1">
    <citation type="thesis" date="2020" institute="ProQuest LLC" country="789 East Eisenhower Parkway, Ann Arbor, MI, USA">
        <title>Comparative Genomics and Chromosome Evolution.</title>
        <authorList>
            <person name="Mudd A.B."/>
        </authorList>
    </citation>
    <scope>NUCLEOTIDE SEQUENCE</scope>
    <source>
        <strain evidence="13">1538</strain>
        <tissue evidence="13">Blood</tissue>
    </source>
</reference>
<evidence type="ECO:0000256" key="7">
    <source>
        <dbReference type="ARBA" id="ARBA00023136"/>
    </source>
</evidence>
<feature type="transmembrane region" description="Helical" evidence="11">
    <location>
        <begin position="141"/>
        <end position="168"/>
    </location>
</feature>
<keyword evidence="6 10" id="KW-0297">G-protein coupled receptor</keyword>
<evidence type="ECO:0000256" key="10">
    <source>
        <dbReference type="RuleBase" id="RU000688"/>
    </source>
</evidence>
<evidence type="ECO:0000256" key="4">
    <source>
        <dbReference type="ARBA" id="ARBA00022725"/>
    </source>
</evidence>
<dbReference type="GO" id="GO:0004984">
    <property type="term" value="F:olfactory receptor activity"/>
    <property type="evidence" value="ECO:0007669"/>
    <property type="project" value="InterPro"/>
</dbReference>
<feature type="domain" description="G-protein coupled receptors family 1 profile" evidence="12">
    <location>
        <begin position="41"/>
        <end position="290"/>
    </location>
</feature>
<keyword evidence="9 10" id="KW-0807">Transducer</keyword>
<dbReference type="PRINTS" id="PR00237">
    <property type="entry name" value="GPCRRHODOPSN"/>
</dbReference>
<evidence type="ECO:0000259" key="12">
    <source>
        <dbReference type="PROSITE" id="PS50262"/>
    </source>
</evidence>
<dbReference type="InterPro" id="IPR017452">
    <property type="entry name" value="GPCR_Rhodpsn_7TM"/>
</dbReference>
<dbReference type="InterPro" id="IPR000725">
    <property type="entry name" value="Olfact_rcpt"/>
</dbReference>
<dbReference type="FunFam" id="1.20.1070.10:FF:000008">
    <property type="entry name" value="Olfactory receptor"/>
    <property type="match status" value="1"/>
</dbReference>
<comment type="similarity">
    <text evidence="10">Belongs to the G-protein coupled receptor 1 family.</text>
</comment>
<dbReference type="InterPro" id="IPR000276">
    <property type="entry name" value="GPCR_Rhodpsn"/>
</dbReference>
<dbReference type="InterPro" id="IPR050516">
    <property type="entry name" value="Olfactory_GPCR"/>
</dbReference>
<keyword evidence="2 11" id="KW-1003">Cell membrane</keyword>
<evidence type="ECO:0000313" key="14">
    <source>
        <dbReference type="Proteomes" id="UP001181693"/>
    </source>
</evidence>
<dbReference type="PROSITE" id="PS50262">
    <property type="entry name" value="G_PROTEIN_RECEP_F1_2"/>
    <property type="match status" value="1"/>
</dbReference>
<organism evidence="13 14">
    <name type="scientific">Pyxicephalus adspersus</name>
    <name type="common">African bullfrog</name>
    <dbReference type="NCBI Taxonomy" id="30357"/>
    <lineage>
        <taxon>Eukaryota</taxon>
        <taxon>Metazoa</taxon>
        <taxon>Chordata</taxon>
        <taxon>Craniata</taxon>
        <taxon>Vertebrata</taxon>
        <taxon>Euteleostomi</taxon>
        <taxon>Amphibia</taxon>
        <taxon>Batrachia</taxon>
        <taxon>Anura</taxon>
        <taxon>Neobatrachia</taxon>
        <taxon>Ranoidea</taxon>
        <taxon>Pyxicephalidae</taxon>
        <taxon>Pyxicephalinae</taxon>
        <taxon>Pyxicephalus</taxon>
    </lineage>
</organism>
<keyword evidence="7 11" id="KW-0472">Membrane</keyword>
<evidence type="ECO:0000256" key="2">
    <source>
        <dbReference type="ARBA" id="ARBA00022475"/>
    </source>
</evidence>
<dbReference type="GO" id="GO:0004930">
    <property type="term" value="F:G protein-coupled receptor activity"/>
    <property type="evidence" value="ECO:0007669"/>
    <property type="project" value="UniProtKB-KW"/>
</dbReference>
<dbReference type="SUPFAM" id="SSF81321">
    <property type="entry name" value="Family A G protein-coupled receptor-like"/>
    <property type="match status" value="1"/>
</dbReference>
<keyword evidence="14" id="KW-1185">Reference proteome</keyword>
<dbReference type="Pfam" id="PF13853">
    <property type="entry name" value="7tm_4"/>
    <property type="match status" value="1"/>
</dbReference>
<dbReference type="GO" id="GO:0005886">
    <property type="term" value="C:plasma membrane"/>
    <property type="evidence" value="ECO:0007669"/>
    <property type="project" value="UniProtKB-SubCell"/>
</dbReference>
<evidence type="ECO:0000256" key="5">
    <source>
        <dbReference type="ARBA" id="ARBA00022989"/>
    </source>
</evidence>
<dbReference type="EMBL" id="DYDO01000012">
    <property type="protein sequence ID" value="DBA14874.1"/>
    <property type="molecule type" value="Genomic_DNA"/>
</dbReference>
<keyword evidence="3 10" id="KW-0812">Transmembrane</keyword>
<keyword evidence="4 11" id="KW-0552">Olfaction</keyword>
<comment type="caution">
    <text evidence="13">The sequence shown here is derived from an EMBL/GenBank/DDBJ whole genome shotgun (WGS) entry which is preliminary data.</text>
</comment>
<evidence type="ECO:0000256" key="6">
    <source>
        <dbReference type="ARBA" id="ARBA00023040"/>
    </source>
</evidence>
<feature type="transmembrane region" description="Helical" evidence="11">
    <location>
        <begin position="272"/>
        <end position="292"/>
    </location>
</feature>
<comment type="subcellular location">
    <subcellularLocation>
        <location evidence="1 11">Cell membrane</location>
        <topology evidence="1 11">Multi-pass membrane protein</topology>
    </subcellularLocation>
</comment>
<feature type="transmembrane region" description="Helical" evidence="11">
    <location>
        <begin position="204"/>
        <end position="225"/>
    </location>
</feature>
<sequence>MENCTNENQTIFHILAFSTSKTGQCLLLTAVLLMYLMTIFGNMIITTLVCLVPHLHTPMYFLLGNLAITDVIYVSATLPMLIYILLTRDNRMSLSSCMAQVFLFSMSAAGDIFVLTSMSYDRYVAICKPLEYSLIMSKDVCISMALCLWLISAINAGMNVLVVSLLSFCPIQNFDHFFCEQKTLYTVTSSDTTSTNILLVFQDIVMATLPFVLIITSYVFIISAIMKIQSLNGRRKAFSSCSSHLFTVIMFFGPAIVLYGKPESEHSKELDKLLSLLYTAVVPMLNPFVYTLRNKDIFNAIHYLIRMKHMLPKQRIKNMVII</sequence>
<keyword evidence="5 11" id="KW-1133">Transmembrane helix</keyword>
<evidence type="ECO:0000256" key="8">
    <source>
        <dbReference type="ARBA" id="ARBA00023170"/>
    </source>
</evidence>
<keyword evidence="11" id="KW-0716">Sensory transduction</keyword>
<protein>
    <recommendedName>
        <fullName evidence="11">Olfactory receptor</fullName>
    </recommendedName>
</protein>
<accession>A0AAV2ZL40</accession>
<dbReference type="AlphaFoldDB" id="A0AAV2ZL40"/>
<feature type="transmembrane region" description="Helical" evidence="11">
    <location>
        <begin position="26"/>
        <end position="52"/>
    </location>
</feature>
<dbReference type="CDD" id="cd13954">
    <property type="entry name" value="7tmA_OR"/>
    <property type="match status" value="1"/>
</dbReference>
<dbReference type="Gene3D" id="1.20.1070.10">
    <property type="entry name" value="Rhodopsin 7-helix transmembrane proteins"/>
    <property type="match status" value="1"/>
</dbReference>
<dbReference type="PANTHER" id="PTHR26452">
    <property type="entry name" value="OLFACTORY RECEPTOR"/>
    <property type="match status" value="1"/>
</dbReference>
<evidence type="ECO:0000256" key="9">
    <source>
        <dbReference type="ARBA" id="ARBA00023224"/>
    </source>
</evidence>
<evidence type="ECO:0000256" key="3">
    <source>
        <dbReference type="ARBA" id="ARBA00022692"/>
    </source>
</evidence>
<name>A0AAV2ZL40_PYXAD</name>
<evidence type="ECO:0000256" key="11">
    <source>
        <dbReference type="RuleBase" id="RU363047"/>
    </source>
</evidence>
<dbReference type="Proteomes" id="UP001181693">
    <property type="component" value="Unassembled WGS sequence"/>
</dbReference>
<feature type="transmembrane region" description="Helical" evidence="11">
    <location>
        <begin position="237"/>
        <end position="260"/>
    </location>
</feature>
<dbReference type="PROSITE" id="PS00237">
    <property type="entry name" value="G_PROTEIN_RECEP_F1_1"/>
    <property type="match status" value="1"/>
</dbReference>
<dbReference type="PRINTS" id="PR00245">
    <property type="entry name" value="OLFACTORYR"/>
</dbReference>
<evidence type="ECO:0000256" key="1">
    <source>
        <dbReference type="ARBA" id="ARBA00004651"/>
    </source>
</evidence>
<proteinExistence type="inferred from homology"/>
<feature type="transmembrane region" description="Helical" evidence="11">
    <location>
        <begin position="59"/>
        <end position="86"/>
    </location>
</feature>